<reference evidence="2" key="1">
    <citation type="submission" date="2016-10" db="EMBL/GenBank/DDBJ databases">
        <authorList>
            <person name="Varghese N."/>
        </authorList>
    </citation>
    <scope>NUCLEOTIDE SEQUENCE [LARGE SCALE GENOMIC DNA]</scope>
    <source>
        <strain evidence="2">DSM 17980</strain>
    </source>
</reference>
<proteinExistence type="predicted"/>
<dbReference type="Proteomes" id="UP000183508">
    <property type="component" value="Unassembled WGS sequence"/>
</dbReference>
<organism evidence="1 2">
    <name type="scientific">Alicyclobacillus macrosporangiidus</name>
    <dbReference type="NCBI Taxonomy" id="392015"/>
    <lineage>
        <taxon>Bacteria</taxon>
        <taxon>Bacillati</taxon>
        <taxon>Bacillota</taxon>
        <taxon>Bacilli</taxon>
        <taxon>Bacillales</taxon>
        <taxon>Alicyclobacillaceae</taxon>
        <taxon>Alicyclobacillus</taxon>
    </lineage>
</organism>
<protein>
    <submittedName>
        <fullName evidence="1">Uncharacterized protein</fullName>
    </submittedName>
</protein>
<accession>A0A1I7JUQ1</accession>
<dbReference type="InterPro" id="IPR058600">
    <property type="entry name" value="YhjD-like"/>
</dbReference>
<name>A0A1I7JUQ1_9BACL</name>
<gene>
    <name evidence="1" type="ORF">SAMN05421543_1122</name>
</gene>
<dbReference type="RefSeq" id="WP_083430419.1">
    <property type="nucleotide sequence ID" value="NZ_FPBV01000012.1"/>
</dbReference>
<dbReference type="EMBL" id="FPBV01000012">
    <property type="protein sequence ID" value="SFU88897.1"/>
    <property type="molecule type" value="Genomic_DNA"/>
</dbReference>
<evidence type="ECO:0000313" key="1">
    <source>
        <dbReference type="EMBL" id="SFU88897.1"/>
    </source>
</evidence>
<dbReference type="AlphaFoldDB" id="A0A1I7JUQ1"/>
<dbReference type="OrthoDB" id="2377216at2"/>
<dbReference type="Pfam" id="PF26325">
    <property type="entry name" value="YhjD"/>
    <property type="match status" value="1"/>
</dbReference>
<sequence length="83" mass="9962">MRVTAILRELLILEVFEHHLKRRRRELTQQLAAAGVHVVERVDDELDVTIRYTEHDWERQAVFMRPMLKAEAMGRLRKAKMRP</sequence>
<keyword evidence="2" id="KW-1185">Reference proteome</keyword>
<evidence type="ECO:0000313" key="2">
    <source>
        <dbReference type="Proteomes" id="UP000183508"/>
    </source>
</evidence>